<proteinExistence type="predicted"/>
<comment type="caution">
    <text evidence="2">The sequence shown here is derived from an EMBL/GenBank/DDBJ whole genome shotgun (WGS) entry which is preliminary data.</text>
</comment>
<organism evidence="2 3">
    <name type="scientific">Prorocentrum cordatum</name>
    <dbReference type="NCBI Taxonomy" id="2364126"/>
    <lineage>
        <taxon>Eukaryota</taxon>
        <taxon>Sar</taxon>
        <taxon>Alveolata</taxon>
        <taxon>Dinophyceae</taxon>
        <taxon>Prorocentrales</taxon>
        <taxon>Prorocentraceae</taxon>
        <taxon>Prorocentrum</taxon>
    </lineage>
</organism>
<feature type="non-terminal residue" evidence="2">
    <location>
        <position position="1"/>
    </location>
</feature>
<dbReference type="Proteomes" id="UP001189429">
    <property type="component" value="Unassembled WGS sequence"/>
</dbReference>
<reference evidence="2" key="1">
    <citation type="submission" date="2023-10" db="EMBL/GenBank/DDBJ databases">
        <authorList>
            <person name="Chen Y."/>
            <person name="Shah S."/>
            <person name="Dougan E. K."/>
            <person name="Thang M."/>
            <person name="Chan C."/>
        </authorList>
    </citation>
    <scope>NUCLEOTIDE SEQUENCE [LARGE SCALE GENOMIC DNA]</scope>
</reference>
<keyword evidence="3" id="KW-1185">Reference proteome</keyword>
<sequence length="161" mass="17712">QGSEVLKKLDGLVSLLQGGDGHYSSAADADEKLAKLEDLFSTDHWKLKALLVMAFTPQFLVGGTKVRPEEPIAQPEQWDPKSWKKKQKPQKPAKKEKTKLELLLDEIVEQKLAPDRTVACMLEVPKGRSSMGPWHPRFGADVKATFDMITCGERSGGGGEG</sequence>
<gene>
    <name evidence="2" type="ORF">PCOR1329_LOCUS74109</name>
</gene>
<protein>
    <recommendedName>
        <fullName evidence="4">Condensin complex subunit 2</fullName>
    </recommendedName>
</protein>
<feature type="compositionally biased region" description="Basic residues" evidence="1">
    <location>
        <begin position="83"/>
        <end position="92"/>
    </location>
</feature>
<evidence type="ECO:0000313" key="3">
    <source>
        <dbReference type="Proteomes" id="UP001189429"/>
    </source>
</evidence>
<feature type="region of interest" description="Disordered" evidence="1">
    <location>
        <begin position="65"/>
        <end position="96"/>
    </location>
</feature>
<name>A0ABN9XBY0_9DINO</name>
<dbReference type="EMBL" id="CAUYUJ010020024">
    <property type="protein sequence ID" value="CAK0895333.1"/>
    <property type="molecule type" value="Genomic_DNA"/>
</dbReference>
<evidence type="ECO:0008006" key="4">
    <source>
        <dbReference type="Google" id="ProtNLM"/>
    </source>
</evidence>
<evidence type="ECO:0000256" key="1">
    <source>
        <dbReference type="SAM" id="MobiDB-lite"/>
    </source>
</evidence>
<accession>A0ABN9XBY0</accession>
<evidence type="ECO:0000313" key="2">
    <source>
        <dbReference type="EMBL" id="CAK0895333.1"/>
    </source>
</evidence>